<dbReference type="EnsemblMetazoa" id="ASIC001715-RA">
    <property type="protein sequence ID" value="ASIC001715-PA"/>
    <property type="gene ID" value="ASIC001715"/>
</dbReference>
<evidence type="ECO:0000313" key="3">
    <source>
        <dbReference type="EnsemblMetazoa" id="ASIC001715-PA"/>
    </source>
</evidence>
<reference evidence="3" key="2">
    <citation type="submission" date="2020-05" db="UniProtKB">
        <authorList>
            <consortium name="EnsemblMetazoa"/>
        </authorList>
    </citation>
    <scope>IDENTIFICATION</scope>
</reference>
<accession>A0A084VBJ4</accession>
<dbReference type="EMBL" id="KE524413">
    <property type="protein sequence ID" value="KFB35338.1"/>
    <property type="molecule type" value="Genomic_DNA"/>
</dbReference>
<reference evidence="2 4" key="1">
    <citation type="journal article" date="2014" name="BMC Genomics">
        <title>Genome sequence of Anopheles sinensis provides insight into genetics basis of mosquito competence for malaria parasites.</title>
        <authorList>
            <person name="Zhou D."/>
            <person name="Zhang D."/>
            <person name="Ding G."/>
            <person name="Shi L."/>
            <person name="Hou Q."/>
            <person name="Ye Y."/>
            <person name="Xu Y."/>
            <person name="Zhou H."/>
            <person name="Xiong C."/>
            <person name="Li S."/>
            <person name="Yu J."/>
            <person name="Hong S."/>
            <person name="Yu X."/>
            <person name="Zou P."/>
            <person name="Chen C."/>
            <person name="Chang X."/>
            <person name="Wang W."/>
            <person name="Lv Y."/>
            <person name="Sun Y."/>
            <person name="Ma L."/>
            <person name="Shen B."/>
            <person name="Zhu C."/>
        </authorList>
    </citation>
    <scope>NUCLEOTIDE SEQUENCE [LARGE SCALE GENOMIC DNA]</scope>
</reference>
<proteinExistence type="predicted"/>
<dbReference type="VEuPathDB" id="VectorBase:ASIC001715"/>
<evidence type="ECO:0000313" key="2">
    <source>
        <dbReference type="EMBL" id="KFB35338.1"/>
    </source>
</evidence>
<feature type="region of interest" description="Disordered" evidence="1">
    <location>
        <begin position="16"/>
        <end position="53"/>
    </location>
</feature>
<dbReference type="AlphaFoldDB" id="A0A084VBJ4"/>
<name>A0A084VBJ4_ANOSI</name>
<sequence>MLQGKTILQRGWKLSFHPSKKHKKRMNEGTHTEREENTALQISSVAKQRGEKV</sequence>
<gene>
    <name evidence="2" type="ORF">ZHAS_00001715</name>
</gene>
<dbReference type="Proteomes" id="UP000030765">
    <property type="component" value="Unassembled WGS sequence"/>
</dbReference>
<protein>
    <submittedName>
        <fullName evidence="2 3">Uncharacterized protein</fullName>
    </submittedName>
</protein>
<keyword evidence="4" id="KW-1185">Reference proteome</keyword>
<evidence type="ECO:0000256" key="1">
    <source>
        <dbReference type="SAM" id="MobiDB-lite"/>
    </source>
</evidence>
<dbReference type="EMBL" id="ATLV01007464">
    <property type="status" value="NOT_ANNOTATED_CDS"/>
    <property type="molecule type" value="Genomic_DNA"/>
</dbReference>
<evidence type="ECO:0000313" key="4">
    <source>
        <dbReference type="Proteomes" id="UP000030765"/>
    </source>
</evidence>
<feature type="compositionally biased region" description="Basic and acidic residues" evidence="1">
    <location>
        <begin position="26"/>
        <end position="37"/>
    </location>
</feature>
<organism evidence="2">
    <name type="scientific">Anopheles sinensis</name>
    <name type="common">Mosquito</name>
    <dbReference type="NCBI Taxonomy" id="74873"/>
    <lineage>
        <taxon>Eukaryota</taxon>
        <taxon>Metazoa</taxon>
        <taxon>Ecdysozoa</taxon>
        <taxon>Arthropoda</taxon>
        <taxon>Hexapoda</taxon>
        <taxon>Insecta</taxon>
        <taxon>Pterygota</taxon>
        <taxon>Neoptera</taxon>
        <taxon>Endopterygota</taxon>
        <taxon>Diptera</taxon>
        <taxon>Nematocera</taxon>
        <taxon>Culicoidea</taxon>
        <taxon>Culicidae</taxon>
        <taxon>Anophelinae</taxon>
        <taxon>Anopheles</taxon>
    </lineage>
</organism>